<evidence type="ECO:0000313" key="2">
    <source>
        <dbReference type="EMBL" id="SEI76349.1"/>
    </source>
</evidence>
<dbReference type="AlphaFoldDB" id="A0A1H6T8G5"/>
<keyword evidence="3" id="KW-1185">Reference proteome</keyword>
<dbReference type="InterPro" id="IPR012902">
    <property type="entry name" value="N_methyl_site"/>
</dbReference>
<dbReference type="OrthoDB" id="5786415at2"/>
<dbReference type="STRING" id="915471.SAMN05216201_102131"/>
<dbReference type="RefSeq" id="WP_090306656.1">
    <property type="nucleotide sequence ID" value="NZ_FNZE01000002.1"/>
</dbReference>
<organism evidence="2 3">
    <name type="scientific">Pseudomonas linyingensis</name>
    <dbReference type="NCBI Taxonomy" id="915471"/>
    <lineage>
        <taxon>Bacteria</taxon>
        <taxon>Pseudomonadati</taxon>
        <taxon>Pseudomonadota</taxon>
        <taxon>Gammaproteobacteria</taxon>
        <taxon>Pseudomonadales</taxon>
        <taxon>Pseudomonadaceae</taxon>
        <taxon>Pseudomonas</taxon>
    </lineage>
</organism>
<dbReference type="Gene3D" id="3.30.700.10">
    <property type="entry name" value="Glycoprotein, Type 4 Pilin"/>
    <property type="match status" value="1"/>
</dbReference>
<proteinExistence type="predicted"/>
<gene>
    <name evidence="2" type="ORF">SAMN05216201_102131</name>
</gene>
<keyword evidence="1" id="KW-0472">Membrane</keyword>
<dbReference type="Proteomes" id="UP000242930">
    <property type="component" value="Unassembled WGS sequence"/>
</dbReference>
<keyword evidence="1" id="KW-0812">Transmembrane</keyword>
<dbReference type="InterPro" id="IPR045584">
    <property type="entry name" value="Pilin-like"/>
</dbReference>
<keyword evidence="1" id="KW-1133">Transmembrane helix</keyword>
<dbReference type="NCBIfam" id="TIGR02532">
    <property type="entry name" value="IV_pilin_GFxxxE"/>
    <property type="match status" value="1"/>
</dbReference>
<dbReference type="SUPFAM" id="SSF54523">
    <property type="entry name" value="Pili subunits"/>
    <property type="match status" value="1"/>
</dbReference>
<evidence type="ECO:0000256" key="1">
    <source>
        <dbReference type="SAM" id="Phobius"/>
    </source>
</evidence>
<dbReference type="PROSITE" id="PS00409">
    <property type="entry name" value="PROKAR_NTER_METHYL"/>
    <property type="match status" value="1"/>
</dbReference>
<evidence type="ECO:0000313" key="3">
    <source>
        <dbReference type="Proteomes" id="UP000242930"/>
    </source>
</evidence>
<name>A0A1H6T8G5_9PSED</name>
<protein>
    <submittedName>
        <fullName evidence="2">MSHA pilin protein MshC</fullName>
    </submittedName>
</protein>
<dbReference type="EMBL" id="FNZE01000002">
    <property type="protein sequence ID" value="SEI76349.1"/>
    <property type="molecule type" value="Genomic_DNA"/>
</dbReference>
<feature type="transmembrane region" description="Helical" evidence="1">
    <location>
        <begin position="6"/>
        <end position="30"/>
    </location>
</feature>
<dbReference type="Pfam" id="PF07963">
    <property type="entry name" value="N_methyl"/>
    <property type="match status" value="1"/>
</dbReference>
<sequence>MHSRGFTLVELILVIVVIGILAAVVGPRFFERSTFDDRLYAEEVRAGLRHAQKLALAGGCSIRFSLDTTGYQLLRDADCEGSGNTFTPSVLDPSTGQAPYAGTPPTGITLSAAFNVDFDSLGRPSQAVSVTLGAGHAVRVEAVTGFVP</sequence>
<reference evidence="3" key="1">
    <citation type="submission" date="2016-10" db="EMBL/GenBank/DDBJ databases">
        <authorList>
            <person name="Varghese N."/>
            <person name="Submissions S."/>
        </authorList>
    </citation>
    <scope>NUCLEOTIDE SEQUENCE [LARGE SCALE GENOMIC DNA]</scope>
    <source>
        <strain evidence="3">LMG 25967</strain>
    </source>
</reference>
<accession>A0A1H6T8G5</accession>